<dbReference type="InterPro" id="IPR050491">
    <property type="entry name" value="AmpC-like"/>
</dbReference>
<dbReference type="SUPFAM" id="SSF56601">
    <property type="entry name" value="beta-lactamase/transpeptidase-like"/>
    <property type="match status" value="1"/>
</dbReference>
<evidence type="ECO:0000259" key="1">
    <source>
        <dbReference type="Pfam" id="PF00144"/>
    </source>
</evidence>
<dbReference type="PANTHER" id="PTHR46825">
    <property type="entry name" value="D-ALANYL-D-ALANINE-CARBOXYPEPTIDASE/ENDOPEPTIDASE AMPH"/>
    <property type="match status" value="1"/>
</dbReference>
<name>A0A7Y6I6S0_9ACTN</name>
<dbReference type="Pfam" id="PF00144">
    <property type="entry name" value="Beta-lactamase"/>
    <property type="match status" value="1"/>
</dbReference>
<gene>
    <name evidence="2" type="ORF">HTZ77_14355</name>
</gene>
<organism evidence="2 3">
    <name type="scientific">Nonomuraea montanisoli</name>
    <dbReference type="NCBI Taxonomy" id="2741721"/>
    <lineage>
        <taxon>Bacteria</taxon>
        <taxon>Bacillati</taxon>
        <taxon>Actinomycetota</taxon>
        <taxon>Actinomycetes</taxon>
        <taxon>Streptosporangiales</taxon>
        <taxon>Streptosporangiaceae</taxon>
        <taxon>Nonomuraea</taxon>
    </lineage>
</organism>
<dbReference type="InterPro" id="IPR012338">
    <property type="entry name" value="Beta-lactam/transpept-like"/>
</dbReference>
<sequence>MITERVTGETFAEQVARRVVRPLGLTGTYVPGDEAEIRGPHARHYSTNHVPGADAEVHDVTEMNASAAWAAGGMVSHAADLDRFFTALLQDRLLPRAQHEEMFATAPTPEGKWIPGAPTYGLGMSSLRLPGGRTVWGMGGAINGSFSFAYGTRDGERLVVQNVNGDWNDPIGLFMEVLEAEFGPAD</sequence>
<evidence type="ECO:0000313" key="2">
    <source>
        <dbReference type="EMBL" id="NUW32606.1"/>
    </source>
</evidence>
<dbReference type="PANTHER" id="PTHR46825:SF7">
    <property type="entry name" value="D-ALANYL-D-ALANINE CARBOXYPEPTIDASE"/>
    <property type="match status" value="1"/>
</dbReference>
<dbReference type="Gene3D" id="3.40.710.10">
    <property type="entry name" value="DD-peptidase/beta-lactamase superfamily"/>
    <property type="match status" value="1"/>
</dbReference>
<evidence type="ECO:0000313" key="3">
    <source>
        <dbReference type="Proteomes" id="UP000586042"/>
    </source>
</evidence>
<dbReference type="AlphaFoldDB" id="A0A7Y6I6S0"/>
<comment type="caution">
    <text evidence="2">The sequence shown here is derived from an EMBL/GenBank/DDBJ whole genome shotgun (WGS) entry which is preliminary data.</text>
</comment>
<dbReference type="EMBL" id="JABWGN010000005">
    <property type="protein sequence ID" value="NUW32606.1"/>
    <property type="molecule type" value="Genomic_DNA"/>
</dbReference>
<proteinExistence type="predicted"/>
<feature type="domain" description="Beta-lactamase-related" evidence="1">
    <location>
        <begin position="2"/>
        <end position="160"/>
    </location>
</feature>
<reference evidence="2 3" key="1">
    <citation type="submission" date="2020-06" db="EMBL/GenBank/DDBJ databases">
        <title>Nonomuraea sp. SMC257, a novel actinomycete isolated from soil.</title>
        <authorList>
            <person name="Chanama M."/>
        </authorList>
    </citation>
    <scope>NUCLEOTIDE SEQUENCE [LARGE SCALE GENOMIC DNA]</scope>
    <source>
        <strain evidence="2 3">SMC257</strain>
    </source>
</reference>
<protein>
    <submittedName>
        <fullName evidence="2">Beta-lactamase family protein</fullName>
    </submittedName>
</protein>
<keyword evidence="3" id="KW-1185">Reference proteome</keyword>
<dbReference type="InterPro" id="IPR001466">
    <property type="entry name" value="Beta-lactam-related"/>
</dbReference>
<accession>A0A7Y6I6S0</accession>
<dbReference type="Proteomes" id="UP000586042">
    <property type="component" value="Unassembled WGS sequence"/>
</dbReference>